<name>A0AA96VHF0_9EURY</name>
<feature type="compositionally biased region" description="Basic and acidic residues" evidence="1">
    <location>
        <begin position="212"/>
        <end position="223"/>
    </location>
</feature>
<reference evidence="2 3" key="1">
    <citation type="submission" date="2023-07" db="EMBL/GenBank/DDBJ databases">
        <title>Closed genome sequence of Methanosarcinaceae archaeon Am2.</title>
        <authorList>
            <person name="Poehlein A."/>
            <person name="Protasov E."/>
            <person name="Platt K."/>
            <person name="Reeh H."/>
            <person name="Daniel R."/>
            <person name="Brune A."/>
        </authorList>
    </citation>
    <scope>NUCLEOTIDE SEQUENCE [LARGE SCALE GENOMIC DNA]</scope>
    <source>
        <strain evidence="2 3">Am2</strain>
    </source>
</reference>
<dbReference type="AlphaFoldDB" id="A0AA96VHF0"/>
<keyword evidence="3" id="KW-1185">Reference proteome</keyword>
<dbReference type="Proteomes" id="UP001304970">
    <property type="component" value="Chromosome"/>
</dbReference>
<sequence length="421" mass="47836">MKQELVQLLVEMFRSYGYKTEEGAFCDIVGKRQDYEIWVKCDMDGNLDTLERFTQQSNGKNSLYITTKRIKGGDETVQRYAQDTGVVIWDRDELAKKVGAFMVTNLSRETLEMIVGSYCIESMVDQKKNFDPISAFAHSKNPNSPVKPEFEDSETDIFSPAEKKYVSADVSGFPSSFLAGIEEEKEREEIKVSKQETRPETKPEASEYIIAEPKKPETKPKETVPVDDKFKTLRTEIIAVRASRLNMPIERAVAIGKSTFGEVKDVILKFVPYWKYSYTLAVDRKMGTEHIKMAASGDGIYNAVTGFEDSIELGEISEQTEIPDIDYVLKQAKVTKEEIRAKILEKLILENTKQVKTNNTDAQSVIYQNKTFKPLEKDFDIKITQVFASVWEVKGKKDCIEINAYNSQQLTNPADDGAEFV</sequence>
<feature type="region of interest" description="Disordered" evidence="1">
    <location>
        <begin position="188"/>
        <end position="223"/>
    </location>
</feature>
<feature type="compositionally biased region" description="Basic and acidic residues" evidence="1">
    <location>
        <begin position="188"/>
        <end position="205"/>
    </location>
</feature>
<accession>A0AA96VHF0</accession>
<evidence type="ECO:0000313" key="2">
    <source>
        <dbReference type="EMBL" id="WNY26582.1"/>
    </source>
</evidence>
<proteinExistence type="predicted"/>
<evidence type="ECO:0000313" key="3">
    <source>
        <dbReference type="Proteomes" id="UP001304970"/>
    </source>
</evidence>
<gene>
    <name evidence="2" type="ORF">MsAm2_03540</name>
</gene>
<organism evidence="2 3">
    <name type="scientific">Methanolapillus ohkumae</name>
    <dbReference type="NCBI Taxonomy" id="3028298"/>
    <lineage>
        <taxon>Archaea</taxon>
        <taxon>Methanobacteriati</taxon>
        <taxon>Methanobacteriota</taxon>
        <taxon>Stenosarchaea group</taxon>
        <taxon>Methanomicrobia</taxon>
        <taxon>Methanosarcinales</taxon>
        <taxon>Methanosarcinaceae</taxon>
        <taxon>Methanolapillus</taxon>
    </lineage>
</organism>
<dbReference type="RefSeq" id="WP_338098104.1">
    <property type="nucleotide sequence ID" value="NZ_CP131061.1"/>
</dbReference>
<evidence type="ECO:0000256" key="1">
    <source>
        <dbReference type="SAM" id="MobiDB-lite"/>
    </source>
</evidence>
<protein>
    <submittedName>
        <fullName evidence="2">Uncharacterized protein</fullName>
    </submittedName>
</protein>
<dbReference type="GeneID" id="89227755"/>
<dbReference type="EMBL" id="CP131061">
    <property type="protein sequence ID" value="WNY26582.1"/>
    <property type="molecule type" value="Genomic_DNA"/>
</dbReference>